<name>A0A090ANI8_9GAMM</name>
<gene>
    <name evidence="1" type="ORF">THII_2653</name>
</gene>
<sequence length="97" mass="10878">MQADYQAAANELQETIKELVAAFKMELIKQGLNQEALRNEPIAVEIAAFALINCLAQERLALNPFENKLPAHQEALEIVRLAVIKYRGNNLIPPTEH</sequence>
<accession>A0A090ANI8</accession>
<keyword evidence="2" id="KW-1185">Reference proteome</keyword>
<evidence type="ECO:0000313" key="2">
    <source>
        <dbReference type="Proteomes" id="UP000031623"/>
    </source>
</evidence>
<dbReference type="EMBL" id="AP014633">
    <property type="protein sequence ID" value="BAP56950.1"/>
    <property type="molecule type" value="Genomic_DNA"/>
</dbReference>
<dbReference type="KEGG" id="tig:THII_2653"/>
<evidence type="ECO:0000313" key="1">
    <source>
        <dbReference type="EMBL" id="BAP56950.1"/>
    </source>
</evidence>
<dbReference type="AlphaFoldDB" id="A0A090ANI8"/>
<proteinExistence type="predicted"/>
<dbReference type="HOGENOM" id="CLU_2345771_0_0_6"/>
<reference evidence="1 2" key="1">
    <citation type="journal article" date="2014" name="ISME J.">
        <title>Ecophysiology of Thioploca ingrica as revealed by the complete genome sequence supplemented with proteomic evidence.</title>
        <authorList>
            <person name="Kojima H."/>
            <person name="Ogura Y."/>
            <person name="Yamamoto N."/>
            <person name="Togashi T."/>
            <person name="Mori H."/>
            <person name="Watanabe T."/>
            <person name="Nemoto F."/>
            <person name="Kurokawa K."/>
            <person name="Hayashi T."/>
            <person name="Fukui M."/>
        </authorList>
    </citation>
    <scope>NUCLEOTIDE SEQUENCE [LARGE SCALE GENOMIC DNA]</scope>
</reference>
<dbReference type="Proteomes" id="UP000031623">
    <property type="component" value="Chromosome"/>
</dbReference>
<protein>
    <submittedName>
        <fullName evidence="1">Uncharacterized protein</fullName>
    </submittedName>
</protein>
<organism evidence="1 2">
    <name type="scientific">Thioploca ingrica</name>
    <dbReference type="NCBI Taxonomy" id="40754"/>
    <lineage>
        <taxon>Bacteria</taxon>
        <taxon>Pseudomonadati</taxon>
        <taxon>Pseudomonadota</taxon>
        <taxon>Gammaproteobacteria</taxon>
        <taxon>Thiotrichales</taxon>
        <taxon>Thiotrichaceae</taxon>
        <taxon>Thioploca</taxon>
    </lineage>
</organism>